<reference evidence="1 2" key="1">
    <citation type="submission" date="2024-02" db="EMBL/GenBank/DDBJ databases">
        <title>First report Erwinia aphidicola in onion in Chile.</title>
        <authorList>
            <person name="Valenzuela M."/>
            <person name="Pena M."/>
            <person name="Dutta B."/>
        </authorList>
    </citation>
    <scope>NUCLEOTIDE SEQUENCE [LARGE SCALE GENOMIC DNA]</scope>
    <source>
        <strain evidence="1 2">QCJ3A</strain>
    </source>
</reference>
<dbReference type="EMBL" id="JBANEI010000092">
    <property type="protein sequence ID" value="MEI2684793.1"/>
    <property type="molecule type" value="Genomic_DNA"/>
</dbReference>
<keyword evidence="2" id="KW-1185">Reference proteome</keyword>
<accession>A0ABU8DMS3</accession>
<proteinExistence type="predicted"/>
<feature type="non-terminal residue" evidence="1">
    <location>
        <position position="1"/>
    </location>
</feature>
<evidence type="ECO:0000313" key="1">
    <source>
        <dbReference type="EMBL" id="MEI2684793.1"/>
    </source>
</evidence>
<protein>
    <submittedName>
        <fullName evidence="1">Fimbrial biogenesis outer membrane usher protein</fullName>
    </submittedName>
</protein>
<feature type="non-terminal residue" evidence="1">
    <location>
        <position position="94"/>
    </location>
</feature>
<dbReference type="Proteomes" id="UP001306592">
    <property type="component" value="Unassembled WGS sequence"/>
</dbReference>
<comment type="caution">
    <text evidence="1">The sequence shown here is derived from an EMBL/GenBank/DDBJ whole genome shotgun (WGS) entry which is preliminary data.</text>
</comment>
<gene>
    <name evidence="1" type="ORF">V8N49_24720</name>
</gene>
<sequence length="94" mass="10208">VTQSQMQGDSGRQYSWGYQYNTSRFSVGMQQTRRTTGFGNLALYGDRESGVATAETYTLSRSSAQYNASVALDRYGSLGAALIDITSGSGDRTR</sequence>
<evidence type="ECO:0000313" key="2">
    <source>
        <dbReference type="Proteomes" id="UP001306592"/>
    </source>
</evidence>
<name>A0ABU8DMS3_ERWAP</name>
<organism evidence="1 2">
    <name type="scientific">Erwinia aphidicola</name>
    <dbReference type="NCBI Taxonomy" id="68334"/>
    <lineage>
        <taxon>Bacteria</taxon>
        <taxon>Pseudomonadati</taxon>
        <taxon>Pseudomonadota</taxon>
        <taxon>Gammaproteobacteria</taxon>
        <taxon>Enterobacterales</taxon>
        <taxon>Erwiniaceae</taxon>
        <taxon>Erwinia</taxon>
    </lineage>
</organism>